<dbReference type="Pfam" id="PF12086">
    <property type="entry name" value="DUF3563"/>
    <property type="match status" value="1"/>
</dbReference>
<proteinExistence type="predicted"/>
<protein>
    <recommendedName>
        <fullName evidence="3">DUF3563 domain-containing protein</fullName>
    </recommendedName>
</protein>
<evidence type="ECO:0008006" key="3">
    <source>
        <dbReference type="Google" id="ProtNLM"/>
    </source>
</evidence>
<evidence type="ECO:0000313" key="2">
    <source>
        <dbReference type="Proteomes" id="UP000252182"/>
    </source>
</evidence>
<keyword evidence="2" id="KW-1185">Reference proteome</keyword>
<dbReference type="RefSeq" id="WP_114562344.1">
    <property type="nucleotide sequence ID" value="NZ_CP031124.1"/>
</dbReference>
<dbReference type="EMBL" id="CP031124">
    <property type="protein sequence ID" value="AXF85110.1"/>
    <property type="molecule type" value="Genomic_DNA"/>
</dbReference>
<dbReference type="InterPro" id="IPR021946">
    <property type="entry name" value="DUF3563"/>
</dbReference>
<name>A0A345D9S2_9BURK</name>
<dbReference type="Proteomes" id="UP000252182">
    <property type="component" value="Chromosome"/>
</dbReference>
<accession>A0A345D9S2</accession>
<organism evidence="1 2">
    <name type="scientific">Ephemeroptericola cinctiostellae</name>
    <dbReference type="NCBI Taxonomy" id="2268024"/>
    <lineage>
        <taxon>Bacteria</taxon>
        <taxon>Pseudomonadati</taxon>
        <taxon>Pseudomonadota</taxon>
        <taxon>Betaproteobacteria</taxon>
        <taxon>Burkholderiales</taxon>
        <taxon>Burkholderiaceae</taxon>
        <taxon>Ephemeroptericola</taxon>
    </lineage>
</organism>
<evidence type="ECO:0000313" key="1">
    <source>
        <dbReference type="EMBL" id="AXF85110.1"/>
    </source>
</evidence>
<dbReference type="AlphaFoldDB" id="A0A345D9S2"/>
<sequence>MNALTLNHATLTVKHILTALRQNWNLFWMSNDEIIDRQQQDYLNAAVDLYDLEHRMRNVNKLFSHNPQWMAGQ</sequence>
<dbReference type="KEGG" id="hyf:DTO96_100829"/>
<dbReference type="OrthoDB" id="9110042at2"/>
<reference evidence="2" key="1">
    <citation type="submission" date="2018-07" db="EMBL/GenBank/DDBJ databases">
        <authorList>
            <person name="Kim H."/>
        </authorList>
    </citation>
    <scope>NUCLEOTIDE SEQUENCE [LARGE SCALE GENOMIC DNA]</scope>
    <source>
        <strain evidence="2">F02</strain>
    </source>
</reference>
<gene>
    <name evidence="1" type="ORF">DTO96_100829</name>
</gene>